<evidence type="ECO:0000313" key="8">
    <source>
        <dbReference type="Proteomes" id="UP000177521"/>
    </source>
</evidence>
<accession>A0A1F4XKK0</accession>
<evidence type="ECO:0000256" key="3">
    <source>
        <dbReference type="ARBA" id="ARBA00022741"/>
    </source>
</evidence>
<dbReference type="EMBL" id="MEWS01000022">
    <property type="protein sequence ID" value="OGC82150.1"/>
    <property type="molecule type" value="Genomic_DNA"/>
</dbReference>
<evidence type="ECO:0000256" key="1">
    <source>
        <dbReference type="ARBA" id="ARBA00004496"/>
    </source>
</evidence>
<dbReference type="CDD" id="cd10225">
    <property type="entry name" value="ASKHA_NBD_MreB-like"/>
    <property type="match status" value="1"/>
</dbReference>
<comment type="subcellular location">
    <subcellularLocation>
        <location evidence="1">Cytoplasm</location>
    </subcellularLocation>
</comment>
<dbReference type="NCBIfam" id="TIGR00904">
    <property type="entry name" value="mreB"/>
    <property type="match status" value="1"/>
</dbReference>
<dbReference type="HAMAP" id="MF_02207">
    <property type="entry name" value="MreB"/>
    <property type="match status" value="1"/>
</dbReference>
<organism evidence="7 8">
    <name type="scientific">Candidatus Abawacabacteria bacterium RIFCSPHIGHO2_01_FULL_46_8</name>
    <dbReference type="NCBI Taxonomy" id="1817815"/>
    <lineage>
        <taxon>Bacteria</taxon>
        <taxon>Candidatus Abawacaibacteriota</taxon>
    </lineage>
</organism>
<evidence type="ECO:0000313" key="7">
    <source>
        <dbReference type="EMBL" id="OGC82150.1"/>
    </source>
</evidence>
<dbReference type="PRINTS" id="PR01652">
    <property type="entry name" value="SHAPEPROTEIN"/>
</dbReference>
<dbReference type="Pfam" id="PF06723">
    <property type="entry name" value="MreB_Mbl"/>
    <property type="match status" value="1"/>
</dbReference>
<comment type="caution">
    <text evidence="7">The sequence shown here is derived from an EMBL/GenBank/DDBJ whole genome shotgun (WGS) entry which is preliminary data.</text>
</comment>
<evidence type="ECO:0000256" key="6">
    <source>
        <dbReference type="ARBA" id="ARBA00023458"/>
    </source>
</evidence>
<proteinExistence type="inferred from homology"/>
<dbReference type="GO" id="GO:0000902">
    <property type="term" value="P:cell morphogenesis"/>
    <property type="evidence" value="ECO:0007669"/>
    <property type="project" value="InterPro"/>
</dbReference>
<keyword evidence="5" id="KW-0133">Cell shape</keyword>
<dbReference type="InterPro" id="IPR043129">
    <property type="entry name" value="ATPase_NBD"/>
</dbReference>
<dbReference type="AlphaFoldDB" id="A0A1F4XKK0"/>
<evidence type="ECO:0000256" key="5">
    <source>
        <dbReference type="ARBA" id="ARBA00022960"/>
    </source>
</evidence>
<comment type="similarity">
    <text evidence="6">Belongs to the FtsA/MreB family.</text>
</comment>
<protein>
    <submittedName>
        <fullName evidence="7">Rod shape-determining protein</fullName>
    </submittedName>
</protein>
<feature type="non-terminal residue" evidence="7">
    <location>
        <position position="315"/>
    </location>
</feature>
<dbReference type="InterPro" id="IPR056546">
    <property type="entry name" value="MreB_MamK-like"/>
</dbReference>
<dbReference type="GO" id="GO:0008360">
    <property type="term" value="P:regulation of cell shape"/>
    <property type="evidence" value="ECO:0007669"/>
    <property type="project" value="UniProtKB-KW"/>
</dbReference>
<name>A0A1F4XKK0_9BACT</name>
<sequence length="315" mass="33980">MSHRLAIDLGTTNTLIHVEGQGVVVNEPTVVAVSNQNEIIAIGNEVKEMLGRTPDMIDIYRPIRSGVIADFHITEAMLRHFIDKVIGKFRFFRPEVMLVVPGGVTSTERRAVIDAAKSAGAKEVYLIKAPLAAAIGSGIPVTEPVGNMIVALGGGTTETAVISLGGIVASESIRVGGQDLDTAIVNYIRTKYNLFIGDQTAEEVKHTIGSATFSRETLTMEIRGRDLREGLPRTITINATEITECLRDELEKILMALRSVLEKTPPELASDLLDSYIVLTGGSALLKHIDQLITNHVGMECRVAEDPLFAVVKGA</sequence>
<dbReference type="GO" id="GO:0005524">
    <property type="term" value="F:ATP binding"/>
    <property type="evidence" value="ECO:0007669"/>
    <property type="project" value="UniProtKB-KW"/>
</dbReference>
<dbReference type="PANTHER" id="PTHR42749:SF1">
    <property type="entry name" value="CELL SHAPE-DETERMINING PROTEIN MREB"/>
    <property type="match status" value="1"/>
</dbReference>
<dbReference type="SUPFAM" id="SSF53067">
    <property type="entry name" value="Actin-like ATPase domain"/>
    <property type="match status" value="2"/>
</dbReference>
<dbReference type="NCBIfam" id="NF010539">
    <property type="entry name" value="PRK13927.1"/>
    <property type="match status" value="1"/>
</dbReference>
<dbReference type="Gene3D" id="3.30.420.40">
    <property type="match status" value="3"/>
</dbReference>
<dbReference type="PANTHER" id="PTHR42749">
    <property type="entry name" value="CELL SHAPE-DETERMINING PROTEIN MREB"/>
    <property type="match status" value="1"/>
</dbReference>
<evidence type="ECO:0000256" key="2">
    <source>
        <dbReference type="ARBA" id="ARBA00022490"/>
    </source>
</evidence>
<gene>
    <name evidence="7" type="ORF">A2788_00780</name>
</gene>
<dbReference type="Proteomes" id="UP000177521">
    <property type="component" value="Unassembled WGS sequence"/>
</dbReference>
<dbReference type="GO" id="GO:0005737">
    <property type="term" value="C:cytoplasm"/>
    <property type="evidence" value="ECO:0007669"/>
    <property type="project" value="UniProtKB-SubCell"/>
</dbReference>
<keyword evidence="4" id="KW-0067">ATP-binding</keyword>
<reference evidence="7 8" key="1">
    <citation type="journal article" date="2016" name="Nat. Commun.">
        <title>Thousands of microbial genomes shed light on interconnected biogeochemical processes in an aquifer system.</title>
        <authorList>
            <person name="Anantharaman K."/>
            <person name="Brown C.T."/>
            <person name="Hug L.A."/>
            <person name="Sharon I."/>
            <person name="Castelle C.J."/>
            <person name="Probst A.J."/>
            <person name="Thomas B.C."/>
            <person name="Singh A."/>
            <person name="Wilkins M.J."/>
            <person name="Karaoz U."/>
            <person name="Brodie E.L."/>
            <person name="Williams K.H."/>
            <person name="Hubbard S.S."/>
            <person name="Banfield J.F."/>
        </authorList>
    </citation>
    <scope>NUCLEOTIDE SEQUENCE [LARGE SCALE GENOMIC DNA]</scope>
</reference>
<dbReference type="InterPro" id="IPR004753">
    <property type="entry name" value="MreB"/>
</dbReference>
<evidence type="ECO:0000256" key="4">
    <source>
        <dbReference type="ARBA" id="ARBA00022840"/>
    </source>
</evidence>
<keyword evidence="3" id="KW-0547">Nucleotide-binding</keyword>
<keyword evidence="2" id="KW-0963">Cytoplasm</keyword>